<name>A0A9D1ZPU1_9LACO</name>
<dbReference type="SUPFAM" id="SSF51445">
    <property type="entry name" value="(Trans)glycosidases"/>
    <property type="match status" value="1"/>
</dbReference>
<dbReference type="SUPFAM" id="SSF50891">
    <property type="entry name" value="Cyclophilin-like"/>
    <property type="match status" value="1"/>
</dbReference>
<dbReference type="Proteomes" id="UP000824013">
    <property type="component" value="Unassembled WGS sequence"/>
</dbReference>
<organism evidence="3 4">
    <name type="scientific">Candidatus Companilactobacillus pullicola</name>
    <dbReference type="NCBI Taxonomy" id="2838523"/>
    <lineage>
        <taxon>Bacteria</taxon>
        <taxon>Bacillati</taxon>
        <taxon>Bacillota</taxon>
        <taxon>Bacilli</taxon>
        <taxon>Lactobacillales</taxon>
        <taxon>Lactobacillaceae</taxon>
        <taxon>Companilactobacillus</taxon>
    </lineage>
</organism>
<dbReference type="Gene3D" id="2.40.100.10">
    <property type="entry name" value="Cyclophilin-like"/>
    <property type="match status" value="1"/>
</dbReference>
<dbReference type="PANTHER" id="PTHR38435:SF2">
    <property type="entry name" value="DUF871 DOMAIN-CONTAINING PROTEIN"/>
    <property type="match status" value="1"/>
</dbReference>
<gene>
    <name evidence="3" type="ORF">H9820_13270</name>
</gene>
<feature type="domain" description="6-phospho-N-acetylmuramidase C-terminal" evidence="1">
    <location>
        <begin position="242"/>
        <end position="347"/>
    </location>
</feature>
<comment type="caution">
    <text evidence="3">The sequence shown here is derived from an EMBL/GenBank/DDBJ whole genome shotgun (WGS) entry which is preliminary data.</text>
</comment>
<evidence type="ECO:0000259" key="1">
    <source>
        <dbReference type="Pfam" id="PF05913"/>
    </source>
</evidence>
<evidence type="ECO:0000313" key="4">
    <source>
        <dbReference type="Proteomes" id="UP000824013"/>
    </source>
</evidence>
<dbReference type="AlphaFoldDB" id="A0A9D1ZPU1"/>
<evidence type="ECO:0000313" key="3">
    <source>
        <dbReference type="EMBL" id="HIY93897.1"/>
    </source>
</evidence>
<dbReference type="Pfam" id="PF19200">
    <property type="entry name" value="MupG_N"/>
    <property type="match status" value="1"/>
</dbReference>
<dbReference type="InterPro" id="IPR008589">
    <property type="entry name" value="MupG"/>
</dbReference>
<dbReference type="InterPro" id="IPR013785">
    <property type="entry name" value="Aldolase_TIM"/>
</dbReference>
<evidence type="ECO:0000259" key="2">
    <source>
        <dbReference type="Pfam" id="PF19200"/>
    </source>
</evidence>
<protein>
    <submittedName>
        <fullName evidence="3">DUF871 family protein</fullName>
    </submittedName>
</protein>
<reference evidence="3" key="1">
    <citation type="journal article" date="2021" name="PeerJ">
        <title>Extensive microbial diversity within the chicken gut microbiome revealed by metagenomics and culture.</title>
        <authorList>
            <person name="Gilroy R."/>
            <person name="Ravi A."/>
            <person name="Getino M."/>
            <person name="Pursley I."/>
            <person name="Horton D.L."/>
            <person name="Alikhan N.F."/>
            <person name="Baker D."/>
            <person name="Gharbi K."/>
            <person name="Hall N."/>
            <person name="Watson M."/>
            <person name="Adriaenssens E.M."/>
            <person name="Foster-Nyarko E."/>
            <person name="Jarju S."/>
            <person name="Secka A."/>
            <person name="Antonio M."/>
            <person name="Oren A."/>
            <person name="Chaudhuri R.R."/>
            <person name="La Ragione R."/>
            <person name="Hildebrand F."/>
            <person name="Pallen M.J."/>
        </authorList>
    </citation>
    <scope>NUCLEOTIDE SEQUENCE</scope>
    <source>
        <strain evidence="3">3204</strain>
    </source>
</reference>
<dbReference type="Gene3D" id="3.20.20.70">
    <property type="entry name" value="Aldolase class I"/>
    <property type="match status" value="1"/>
</dbReference>
<dbReference type="EMBL" id="DXCM01000097">
    <property type="protein sequence ID" value="HIY93897.1"/>
    <property type="molecule type" value="Genomic_DNA"/>
</dbReference>
<accession>A0A9D1ZPU1</accession>
<reference evidence="3" key="2">
    <citation type="submission" date="2021-04" db="EMBL/GenBank/DDBJ databases">
        <authorList>
            <person name="Gilroy R."/>
        </authorList>
    </citation>
    <scope>NUCLEOTIDE SEQUENCE</scope>
    <source>
        <strain evidence="3">3204</strain>
    </source>
</reference>
<dbReference type="Pfam" id="PF05913">
    <property type="entry name" value="MupG_C"/>
    <property type="match status" value="1"/>
</dbReference>
<dbReference type="InterPro" id="IPR029000">
    <property type="entry name" value="Cyclophilin-like_dom_sf"/>
</dbReference>
<dbReference type="PANTHER" id="PTHR38435">
    <property type="match status" value="1"/>
</dbReference>
<feature type="domain" description="6-phospho-N-acetylmuramidase N-terminal" evidence="2">
    <location>
        <begin position="2"/>
        <end position="232"/>
    </location>
</feature>
<proteinExistence type="predicted"/>
<dbReference type="InterPro" id="IPR043894">
    <property type="entry name" value="MupG_C"/>
</dbReference>
<dbReference type="InterPro" id="IPR017853">
    <property type="entry name" value="GH"/>
</dbReference>
<dbReference type="InterPro" id="IPR043797">
    <property type="entry name" value="MupG_N"/>
</dbReference>
<sequence>MLGFSAYLHSSLTKKDIDMFNQFVKSGFKGVFTSINLPEDDPEVLLKNLKALGKLCDDNGLELTLDIASSSLKRLNLNLDSDLSIFKDLHVTMLRIDDGIDNAGIARLSNGVKVALNASTIEQSDIDELKKAKADFENLEAWHNYYPRENTGLDKKWFSEKNKWLKDNGFTVMAFIPGDANLRAPVYKGLPTLEEHRSQNPLYAAIDFNKMNVDRIYVGDPALKDSTFEQFKNYFVNNVLQLKVQLNNNAPTYMSNIFHQRADVARDVVRLREGRPLNKSEIKPDNNTLRKVGSITLDNSLSGRYQGELQLIKYQLPADASVNVIGRIIDSDVKLLDYCEANQAIQLVDIRDKD</sequence>